<dbReference type="RefSeq" id="WP_209670074.1">
    <property type="nucleotide sequence ID" value="NZ_JAGGMS010000001.1"/>
</dbReference>
<dbReference type="EMBL" id="JAGGMS010000001">
    <property type="protein sequence ID" value="MBP2186774.1"/>
    <property type="molecule type" value="Genomic_DNA"/>
</dbReference>
<sequence length="53" mass="6144">MASSLFQKIARFARSPQGRRTIDQVKRYANDPRKRQQAKGVLGKLRGRGKPRY</sequence>
<evidence type="ECO:0000256" key="1">
    <source>
        <dbReference type="SAM" id="MobiDB-lite"/>
    </source>
</evidence>
<evidence type="ECO:0000313" key="3">
    <source>
        <dbReference type="Proteomes" id="UP000741013"/>
    </source>
</evidence>
<keyword evidence="3" id="KW-1185">Reference proteome</keyword>
<organism evidence="2 3">
    <name type="scientific">Amycolatopsis magusensis</name>
    <dbReference type="NCBI Taxonomy" id="882444"/>
    <lineage>
        <taxon>Bacteria</taxon>
        <taxon>Bacillati</taxon>
        <taxon>Actinomycetota</taxon>
        <taxon>Actinomycetes</taxon>
        <taxon>Pseudonocardiales</taxon>
        <taxon>Pseudonocardiaceae</taxon>
        <taxon>Amycolatopsis</taxon>
    </lineage>
</organism>
<comment type="caution">
    <text evidence="2">The sequence shown here is derived from an EMBL/GenBank/DDBJ whole genome shotgun (WGS) entry which is preliminary data.</text>
</comment>
<gene>
    <name evidence="2" type="ORF">JOM49_008300</name>
</gene>
<protein>
    <submittedName>
        <fullName evidence="2">Uncharacterized protein</fullName>
    </submittedName>
</protein>
<accession>A0ABS4Q6Q9</accession>
<proteinExistence type="predicted"/>
<feature type="region of interest" description="Disordered" evidence="1">
    <location>
        <begin position="28"/>
        <end position="53"/>
    </location>
</feature>
<name>A0ABS4Q6Q9_9PSEU</name>
<reference evidence="2 3" key="1">
    <citation type="submission" date="2021-03" db="EMBL/GenBank/DDBJ databases">
        <title>Sequencing the genomes of 1000 actinobacteria strains.</title>
        <authorList>
            <person name="Klenk H.-P."/>
        </authorList>
    </citation>
    <scope>NUCLEOTIDE SEQUENCE [LARGE SCALE GENOMIC DNA]</scope>
    <source>
        <strain evidence="2 3">DSM 45510</strain>
    </source>
</reference>
<dbReference type="Proteomes" id="UP000741013">
    <property type="component" value="Unassembled WGS sequence"/>
</dbReference>
<evidence type="ECO:0000313" key="2">
    <source>
        <dbReference type="EMBL" id="MBP2186774.1"/>
    </source>
</evidence>